<sequence>MSSSSSSSSSMSFSVSKKAPALVAPSAATPSGRLPLSAEDRVVPLFFFVHGIVVFEEGGTERVSVVREALAKALVHYYPVAGRIVADPDDDGELGIACTGEGVWFVEASADCSLESLGDVNLYFQQGELEQPQLLDLAKHKLLPSLPAELDQTTVPLVMQVTEFLCGGFMLGFKFSHAMFDGVGMAQFVVAMGEMARGLAEPTTKPVWCRNALPRLTPGPSEADTDHPPVAVDSSQSRVLLPYTVDIPIDRVDKLKDRFEEETGERCTAFDVVAAKLWQCRTRAMGLQPHVAVSVHFLANIRRLLRDRLPPEGGYYGNCLNFVVVEGQAGHIAGSPIFEIVRLVKEAKERLPTQLSRWLKGLAGQRVPTSSSTSLSIVDWRRLGLYETDFGCGAAKYVASFDEPPVMLLNSPAPAKGIRVVTKCVAEEHLDAFRNNMSEW</sequence>
<dbReference type="PANTHER" id="PTHR31147">
    <property type="entry name" value="ACYL TRANSFERASE 4"/>
    <property type="match status" value="1"/>
</dbReference>
<dbReference type="Proteomes" id="UP001140949">
    <property type="component" value="Unassembled WGS sequence"/>
</dbReference>
<dbReference type="InterPro" id="IPR050898">
    <property type="entry name" value="Plant_acyltransferase"/>
</dbReference>
<dbReference type="Pfam" id="PF02458">
    <property type="entry name" value="Transferase"/>
    <property type="match status" value="1"/>
</dbReference>
<evidence type="ECO:0000256" key="2">
    <source>
        <dbReference type="ARBA" id="ARBA00022679"/>
    </source>
</evidence>
<accession>A0AAX6I677</accession>
<proteinExistence type="inferred from homology"/>
<protein>
    <submittedName>
        <fullName evidence="4">Taxadien-5-alpha-ol O-acetyltransferase</fullName>
    </submittedName>
</protein>
<dbReference type="EMBL" id="JANAVB010004399">
    <property type="protein sequence ID" value="KAJ6848786.1"/>
    <property type="molecule type" value="Genomic_DNA"/>
</dbReference>
<evidence type="ECO:0000313" key="4">
    <source>
        <dbReference type="EMBL" id="KAJ6848786.1"/>
    </source>
</evidence>
<comment type="similarity">
    <text evidence="1">Belongs to the plant acyltransferase family.</text>
</comment>
<keyword evidence="2" id="KW-0808">Transferase</keyword>
<comment type="caution">
    <text evidence="4">The sequence shown here is derived from an EMBL/GenBank/DDBJ whole genome shotgun (WGS) entry which is preliminary data.</text>
</comment>
<evidence type="ECO:0000256" key="1">
    <source>
        <dbReference type="ARBA" id="ARBA00009861"/>
    </source>
</evidence>
<reference evidence="4" key="1">
    <citation type="journal article" date="2023" name="GigaByte">
        <title>Genome assembly of the bearded iris, Iris pallida Lam.</title>
        <authorList>
            <person name="Bruccoleri R.E."/>
            <person name="Oakeley E.J."/>
            <person name="Faust A.M.E."/>
            <person name="Altorfer M."/>
            <person name="Dessus-Babus S."/>
            <person name="Burckhardt D."/>
            <person name="Oertli M."/>
            <person name="Naumann U."/>
            <person name="Petersen F."/>
            <person name="Wong J."/>
        </authorList>
    </citation>
    <scope>NUCLEOTIDE SEQUENCE</scope>
    <source>
        <strain evidence="4">GSM-AAB239-AS_SAM_17_03QT</strain>
    </source>
</reference>
<reference evidence="4" key="2">
    <citation type="submission" date="2023-04" db="EMBL/GenBank/DDBJ databases">
        <authorList>
            <person name="Bruccoleri R.E."/>
            <person name="Oakeley E.J."/>
            <person name="Faust A.-M."/>
            <person name="Dessus-Babus S."/>
            <person name="Altorfer M."/>
            <person name="Burckhardt D."/>
            <person name="Oertli M."/>
            <person name="Naumann U."/>
            <person name="Petersen F."/>
            <person name="Wong J."/>
        </authorList>
    </citation>
    <scope>NUCLEOTIDE SEQUENCE</scope>
    <source>
        <strain evidence="4">GSM-AAB239-AS_SAM_17_03QT</strain>
        <tissue evidence="4">Leaf</tissue>
    </source>
</reference>
<dbReference type="Gene3D" id="3.30.559.10">
    <property type="entry name" value="Chloramphenicol acetyltransferase-like domain"/>
    <property type="match status" value="2"/>
</dbReference>
<dbReference type="PANTHER" id="PTHR31147:SF1">
    <property type="entry name" value="ACYL TRANSFERASE 4"/>
    <property type="match status" value="1"/>
</dbReference>
<keyword evidence="3" id="KW-0012">Acyltransferase</keyword>
<dbReference type="InterPro" id="IPR023213">
    <property type="entry name" value="CAT-like_dom_sf"/>
</dbReference>
<dbReference type="GO" id="GO:0016746">
    <property type="term" value="F:acyltransferase activity"/>
    <property type="evidence" value="ECO:0007669"/>
    <property type="project" value="UniProtKB-KW"/>
</dbReference>
<evidence type="ECO:0000313" key="5">
    <source>
        <dbReference type="Proteomes" id="UP001140949"/>
    </source>
</evidence>
<gene>
    <name evidence="4" type="ORF">M6B38_272310</name>
</gene>
<dbReference type="AlphaFoldDB" id="A0AAX6I677"/>
<organism evidence="4 5">
    <name type="scientific">Iris pallida</name>
    <name type="common">Sweet iris</name>
    <dbReference type="NCBI Taxonomy" id="29817"/>
    <lineage>
        <taxon>Eukaryota</taxon>
        <taxon>Viridiplantae</taxon>
        <taxon>Streptophyta</taxon>
        <taxon>Embryophyta</taxon>
        <taxon>Tracheophyta</taxon>
        <taxon>Spermatophyta</taxon>
        <taxon>Magnoliopsida</taxon>
        <taxon>Liliopsida</taxon>
        <taxon>Asparagales</taxon>
        <taxon>Iridaceae</taxon>
        <taxon>Iridoideae</taxon>
        <taxon>Irideae</taxon>
        <taxon>Iris</taxon>
    </lineage>
</organism>
<keyword evidence="5" id="KW-1185">Reference proteome</keyword>
<evidence type="ECO:0000256" key="3">
    <source>
        <dbReference type="ARBA" id="ARBA00023315"/>
    </source>
</evidence>
<name>A0AAX6I677_IRIPA</name>